<proteinExistence type="predicted"/>
<evidence type="ECO:0000313" key="2">
    <source>
        <dbReference type="Proteomes" id="UP001321486"/>
    </source>
</evidence>
<keyword evidence="2" id="KW-1185">Reference proteome</keyword>
<dbReference type="EMBL" id="AP027732">
    <property type="protein sequence ID" value="BDZ50768.1"/>
    <property type="molecule type" value="Genomic_DNA"/>
</dbReference>
<gene>
    <name evidence="1" type="ORF">GCM10025867_30090</name>
</gene>
<accession>A0ABM8GQM3</accession>
<protein>
    <submittedName>
        <fullName evidence="1">Uncharacterized protein</fullName>
    </submittedName>
</protein>
<reference evidence="2" key="1">
    <citation type="journal article" date="2019" name="Int. J. Syst. Evol. Microbiol.">
        <title>The Global Catalogue of Microorganisms (GCM) 10K type strain sequencing project: providing services to taxonomists for standard genome sequencing and annotation.</title>
        <authorList>
            <consortium name="The Broad Institute Genomics Platform"/>
            <consortium name="The Broad Institute Genome Sequencing Center for Infectious Disease"/>
            <person name="Wu L."/>
            <person name="Ma J."/>
        </authorList>
    </citation>
    <scope>NUCLEOTIDE SEQUENCE [LARGE SCALE GENOMIC DNA]</scope>
    <source>
        <strain evidence="2">NBRC 108728</strain>
    </source>
</reference>
<evidence type="ECO:0000313" key="1">
    <source>
        <dbReference type="EMBL" id="BDZ50768.1"/>
    </source>
</evidence>
<organism evidence="1 2">
    <name type="scientific">Frondihabitans sucicola</name>
    <dbReference type="NCBI Taxonomy" id="1268041"/>
    <lineage>
        <taxon>Bacteria</taxon>
        <taxon>Bacillati</taxon>
        <taxon>Actinomycetota</taxon>
        <taxon>Actinomycetes</taxon>
        <taxon>Micrococcales</taxon>
        <taxon>Microbacteriaceae</taxon>
        <taxon>Frondihabitans</taxon>
    </lineage>
</organism>
<dbReference type="Proteomes" id="UP001321486">
    <property type="component" value="Chromosome"/>
</dbReference>
<sequence>MNADAKGGGFDSDGAETVFARLVDLGVLRPVTAEQFRTIGIVHARTRSAIKVRQQSDWYEVVPDVLARLYPRGPR</sequence>
<name>A0ABM8GQM3_9MICO</name>